<dbReference type="Proteomes" id="UP001527202">
    <property type="component" value="Unassembled WGS sequence"/>
</dbReference>
<protein>
    <submittedName>
        <fullName evidence="2">Z-ring formation inhibitor MciZ</fullName>
    </submittedName>
</protein>
<dbReference type="Pfam" id="PF13072">
    <property type="entry name" value="MciZ"/>
    <property type="match status" value="1"/>
</dbReference>
<dbReference type="EMBL" id="CP026520">
    <property type="protein sequence ID" value="QAV18237.1"/>
    <property type="molecule type" value="Genomic_DNA"/>
</dbReference>
<reference evidence="2 3" key="1">
    <citation type="submission" date="2018-01" db="EMBL/GenBank/DDBJ databases">
        <title>The whole genome sequencing and assembly of Paenibacillus chitinolyticus KCCM 41400 strain.</title>
        <authorList>
            <person name="Kim J.-Y."/>
            <person name="Park M.-K."/>
            <person name="Lee Y.-J."/>
            <person name="Yi H."/>
            <person name="Bahn Y.-S."/>
            <person name="Kim J.F."/>
            <person name="Lee D.-W."/>
        </authorList>
    </citation>
    <scope>NUCLEOTIDE SEQUENCE [LARGE SCALE GENOMIC DNA]</scope>
    <source>
        <strain evidence="2 3">KCCM 41400</strain>
    </source>
</reference>
<gene>
    <name evidence="1" type="ORF">M5X16_01825</name>
    <name evidence="2" type="ORF">PC41400_11395</name>
</gene>
<dbReference type="GeneID" id="95375412"/>
<dbReference type="RefSeq" id="WP_084706561.1">
    <property type="nucleotide sequence ID" value="NZ_CP026520.1"/>
</dbReference>
<name>A0A410WVE0_9BACL</name>
<proteinExistence type="predicted"/>
<dbReference type="EMBL" id="JAMDMJ010000001">
    <property type="protein sequence ID" value="MCY9594517.1"/>
    <property type="molecule type" value="Genomic_DNA"/>
</dbReference>
<evidence type="ECO:0000313" key="4">
    <source>
        <dbReference type="Proteomes" id="UP001527202"/>
    </source>
</evidence>
<dbReference type="AlphaFoldDB" id="A0A410WVE0"/>
<organism evidence="2 3">
    <name type="scientific">Paenibacillus chitinolyticus</name>
    <dbReference type="NCBI Taxonomy" id="79263"/>
    <lineage>
        <taxon>Bacteria</taxon>
        <taxon>Bacillati</taxon>
        <taxon>Bacillota</taxon>
        <taxon>Bacilli</taxon>
        <taxon>Bacillales</taxon>
        <taxon>Paenibacillaceae</taxon>
        <taxon>Paenibacillus</taxon>
    </lineage>
</organism>
<dbReference type="OrthoDB" id="2990038at2"/>
<reference evidence="1 4" key="2">
    <citation type="submission" date="2022-05" db="EMBL/GenBank/DDBJ databases">
        <title>Genome Sequencing of Bee-Associated Microbes.</title>
        <authorList>
            <person name="Dunlap C."/>
        </authorList>
    </citation>
    <scope>NUCLEOTIDE SEQUENCE [LARGE SCALE GENOMIC DNA]</scope>
    <source>
        <strain evidence="1 4">NRRL B-23120</strain>
    </source>
</reference>
<keyword evidence="4" id="KW-1185">Reference proteome</keyword>
<dbReference type="Proteomes" id="UP000288943">
    <property type="component" value="Chromosome"/>
</dbReference>
<evidence type="ECO:0000313" key="1">
    <source>
        <dbReference type="EMBL" id="MCY9594517.1"/>
    </source>
</evidence>
<dbReference type="KEGG" id="pchi:PC41400_11395"/>
<accession>A0A410WVE0</accession>
<dbReference type="InterPro" id="IPR025177">
    <property type="entry name" value="MciZ"/>
</dbReference>
<evidence type="ECO:0000313" key="2">
    <source>
        <dbReference type="EMBL" id="QAV18237.1"/>
    </source>
</evidence>
<evidence type="ECO:0000313" key="3">
    <source>
        <dbReference type="Proteomes" id="UP000288943"/>
    </source>
</evidence>
<sequence length="45" mass="5025">MKNYTASESLCLVGKAWEIKQFLQLAVQKGGRDLPLVVFLEQKSG</sequence>